<evidence type="ECO:0000256" key="1">
    <source>
        <dbReference type="SAM" id="Phobius"/>
    </source>
</evidence>
<keyword evidence="1" id="KW-0812">Transmembrane</keyword>
<feature type="transmembrane region" description="Helical" evidence="1">
    <location>
        <begin position="184"/>
        <end position="206"/>
    </location>
</feature>
<comment type="caution">
    <text evidence="3">The sequence shown here is derived from an EMBL/GenBank/DDBJ whole genome shotgun (WGS) entry which is preliminary data.</text>
</comment>
<keyword evidence="1" id="KW-0472">Membrane</keyword>
<dbReference type="AlphaFoldDB" id="A0A2T2WX49"/>
<protein>
    <recommendedName>
        <fullName evidence="2">Sulfocyanin-like C-terminal domain-containing protein</fullName>
    </recommendedName>
</protein>
<proteinExistence type="predicted"/>
<feature type="transmembrane region" description="Helical" evidence="1">
    <location>
        <begin position="12"/>
        <end position="38"/>
    </location>
</feature>
<evidence type="ECO:0000259" key="2">
    <source>
        <dbReference type="Pfam" id="PF06525"/>
    </source>
</evidence>
<evidence type="ECO:0000313" key="4">
    <source>
        <dbReference type="Proteomes" id="UP000242699"/>
    </source>
</evidence>
<feature type="transmembrane region" description="Helical" evidence="1">
    <location>
        <begin position="156"/>
        <end position="172"/>
    </location>
</feature>
<keyword evidence="1" id="KW-1133">Transmembrane helix</keyword>
<feature type="transmembrane region" description="Helical" evidence="1">
    <location>
        <begin position="128"/>
        <end position="149"/>
    </location>
</feature>
<reference evidence="3 4" key="1">
    <citation type="journal article" date="2014" name="BMC Genomics">
        <title>Comparison of environmental and isolate Sulfobacillus genomes reveals diverse carbon, sulfur, nitrogen, and hydrogen metabolisms.</title>
        <authorList>
            <person name="Justice N.B."/>
            <person name="Norman A."/>
            <person name="Brown C.T."/>
            <person name="Singh A."/>
            <person name="Thomas B.C."/>
            <person name="Banfield J.F."/>
        </authorList>
    </citation>
    <scope>NUCLEOTIDE SEQUENCE [LARGE SCALE GENOMIC DNA]</scope>
    <source>
        <strain evidence="3">AMDSBA1</strain>
    </source>
</reference>
<evidence type="ECO:0000313" key="3">
    <source>
        <dbReference type="EMBL" id="PSR26802.1"/>
    </source>
</evidence>
<dbReference type="Gene3D" id="2.60.40.420">
    <property type="entry name" value="Cupredoxins - blue copper proteins"/>
    <property type="match status" value="1"/>
</dbReference>
<dbReference type="EMBL" id="PXYT01000032">
    <property type="protein sequence ID" value="PSR26802.1"/>
    <property type="molecule type" value="Genomic_DNA"/>
</dbReference>
<accession>A0A2T2WX49</accession>
<name>A0A2T2WX49_9FIRM</name>
<gene>
    <name evidence="3" type="ORF">C7B43_12965</name>
</gene>
<feature type="domain" description="Sulfocyanin-like C-terminal" evidence="2">
    <location>
        <begin position="436"/>
        <end position="568"/>
    </location>
</feature>
<dbReference type="InterPro" id="IPR008972">
    <property type="entry name" value="Cupredoxin"/>
</dbReference>
<feature type="transmembrane region" description="Helical" evidence="1">
    <location>
        <begin position="279"/>
        <end position="298"/>
    </location>
</feature>
<dbReference type="Proteomes" id="UP000242699">
    <property type="component" value="Unassembled WGS sequence"/>
</dbReference>
<organism evidence="3 4">
    <name type="scientific">Sulfobacillus benefaciens</name>
    <dbReference type="NCBI Taxonomy" id="453960"/>
    <lineage>
        <taxon>Bacteria</taxon>
        <taxon>Bacillati</taxon>
        <taxon>Bacillota</taxon>
        <taxon>Clostridia</taxon>
        <taxon>Eubacteriales</taxon>
        <taxon>Clostridiales Family XVII. Incertae Sedis</taxon>
        <taxon>Sulfobacillus</taxon>
    </lineage>
</organism>
<feature type="transmembrane region" description="Helical" evidence="1">
    <location>
        <begin position="370"/>
        <end position="392"/>
    </location>
</feature>
<dbReference type="InterPro" id="IPR049544">
    <property type="entry name" value="SoxE-like_C"/>
</dbReference>
<sequence>MPYSLLDHINPVTLHVFYVSLFQVTGVLLLLVLLGWFWTRMQYRVNGESPKSHGEDSLNQSAEYPKGYRILWWGLGLLWLIDGLLQAQPPMATSMFVDMDVATNVSSQPHWLIVLLGAGIQAWTSHQIASAIFAVLIQIFIGMAILLGYRRRLGRIGLYVSLIWSIPVWIYGEGLGNLFASGASWLTGTPGAVVFYILGAIWLLLPPRYWQSGQVGRWTRYIMAGIWLLLAVFQALPGSGYWSSTGLYNIFRLNTLMPQPGILLAPIVWMMHQSRLHPVFYNGIMVAIMAYMGLAMLFKKTGKTFWIASVAWLLASWWLGQDFGIVGGVGTDPQSAPLALLFMLGGWHYASQIETISSKRMRTGVRSTNLTTLGIASTGVVTALFLVLGFAIPQVVVAQGDKPAPVVHSRVVKKTSPDSSGHPVSSRKLMHSPKWMQYNASRHQVDLLLKASVNQFGSLAFDGYANGFLTITIPTGWTVDASFVNEQVILKNSAMIVPFSQLRHGGPFTPAFNGANSPNPTQGVGHGVFQHFHFVASHSGRYAVVSAVPDGQATSGMWDYIIVKNVPKPTVQIK</sequence>
<feature type="transmembrane region" description="Helical" evidence="1">
    <location>
        <begin position="70"/>
        <end position="87"/>
    </location>
</feature>
<dbReference type="Pfam" id="PF06525">
    <property type="entry name" value="SoxE"/>
    <property type="match status" value="1"/>
</dbReference>